<evidence type="ECO:0000256" key="4">
    <source>
        <dbReference type="ARBA" id="ARBA00023136"/>
    </source>
</evidence>
<feature type="transmembrane region" description="Helical" evidence="5">
    <location>
        <begin position="124"/>
        <end position="146"/>
    </location>
</feature>
<dbReference type="GO" id="GO:0005886">
    <property type="term" value="C:plasma membrane"/>
    <property type="evidence" value="ECO:0007669"/>
    <property type="project" value="UniProtKB-ARBA"/>
</dbReference>
<feature type="transmembrane region" description="Helical" evidence="5">
    <location>
        <begin position="12"/>
        <end position="33"/>
    </location>
</feature>
<dbReference type="Pfam" id="PF02361">
    <property type="entry name" value="CbiQ"/>
    <property type="match status" value="1"/>
</dbReference>
<dbReference type="HOGENOM" id="CLU_064704_0_1_9"/>
<feature type="transmembrane region" description="Helical" evidence="5">
    <location>
        <begin position="53"/>
        <end position="74"/>
    </location>
</feature>
<dbReference type="InterPro" id="IPR003339">
    <property type="entry name" value="ABC/ECF_trnsptr_transmembrane"/>
</dbReference>
<protein>
    <submittedName>
        <fullName evidence="6">Putative membrane protein</fullName>
    </submittedName>
</protein>
<sequence>MSSGFRAMHPSAALLYYAGLLLFATLLFHPLFLATELAGLILLLVLQGQGRQLLRGLPFFLLMAVSVAVLNPLFSHRGAHILFYFMDQPVTLEAVLYGLMMMAVLLTVCILFISYSYTVTTDKFMYLFAAAAPRATLLTLMALRFVPLFQRRLRQITMIQRIRGVDAGKGSVRSRMRDGMTLVKVLLTWSLEEALQTADSMKARGYGIRKRSVYGIYRLDLQDKAILLLLAASGLVPLFFWMKGYGVLEIYPRMKPMHFGWADAAMYASFCLFVLTPPALEGKEKWLWRSSRRSVYPSAIPRKTGTRFMSSHLR</sequence>
<name>A0A0E3WGH4_9BACL</name>
<dbReference type="CDD" id="cd16914">
    <property type="entry name" value="EcfT"/>
    <property type="match status" value="1"/>
</dbReference>
<dbReference type="EMBL" id="LN831776">
    <property type="protein sequence ID" value="CQR52983.1"/>
    <property type="molecule type" value="Genomic_DNA"/>
</dbReference>
<proteinExistence type="predicted"/>
<gene>
    <name evidence="6" type="ORF">PRIO_1126</name>
</gene>
<dbReference type="PATRIC" id="fig|1073571.4.peg.1161"/>
<evidence type="ECO:0000313" key="7">
    <source>
        <dbReference type="Proteomes" id="UP000033163"/>
    </source>
</evidence>
<feature type="transmembrane region" description="Helical" evidence="5">
    <location>
        <begin position="95"/>
        <end position="118"/>
    </location>
</feature>
<evidence type="ECO:0000313" key="6">
    <source>
        <dbReference type="EMBL" id="CQR52983.1"/>
    </source>
</evidence>
<feature type="transmembrane region" description="Helical" evidence="5">
    <location>
        <begin position="264"/>
        <end position="280"/>
    </location>
</feature>
<keyword evidence="2 5" id="KW-0812">Transmembrane</keyword>
<comment type="subcellular location">
    <subcellularLocation>
        <location evidence="1">Membrane</location>
        <topology evidence="1">Multi-pass membrane protein</topology>
    </subcellularLocation>
</comment>
<dbReference type="Proteomes" id="UP000033163">
    <property type="component" value="Chromosome I"/>
</dbReference>
<dbReference type="AlphaFoldDB" id="A0A0E3WGH4"/>
<dbReference type="STRING" id="483937.AMQ84_24025"/>
<evidence type="ECO:0000256" key="2">
    <source>
        <dbReference type="ARBA" id="ARBA00022692"/>
    </source>
</evidence>
<reference evidence="7" key="1">
    <citation type="submission" date="2015-03" db="EMBL/GenBank/DDBJ databases">
        <authorList>
            <person name="Wibberg D."/>
        </authorList>
    </citation>
    <scope>NUCLEOTIDE SEQUENCE [LARGE SCALE GENOMIC DNA]</scope>
</reference>
<organism evidence="6 7">
    <name type="scientific">Paenibacillus riograndensis SBR5</name>
    <dbReference type="NCBI Taxonomy" id="1073571"/>
    <lineage>
        <taxon>Bacteria</taxon>
        <taxon>Bacillati</taxon>
        <taxon>Bacillota</taxon>
        <taxon>Bacilli</taxon>
        <taxon>Bacillales</taxon>
        <taxon>Paenibacillaceae</taxon>
        <taxon>Paenibacillus</taxon>
        <taxon>Paenibacillus sonchi group</taxon>
    </lineage>
</organism>
<keyword evidence="4 5" id="KW-0472">Membrane</keyword>
<dbReference type="KEGG" id="pri:PRIO_1126"/>
<feature type="transmembrane region" description="Helical" evidence="5">
    <location>
        <begin position="225"/>
        <end position="244"/>
    </location>
</feature>
<evidence type="ECO:0000256" key="5">
    <source>
        <dbReference type="SAM" id="Phobius"/>
    </source>
</evidence>
<evidence type="ECO:0000256" key="1">
    <source>
        <dbReference type="ARBA" id="ARBA00004141"/>
    </source>
</evidence>
<accession>A0A0E3WGH4</accession>
<keyword evidence="3 5" id="KW-1133">Transmembrane helix</keyword>
<dbReference type="RefSeq" id="WP_020433224.1">
    <property type="nucleotide sequence ID" value="NZ_AGBD01001660.1"/>
</dbReference>
<evidence type="ECO:0000256" key="3">
    <source>
        <dbReference type="ARBA" id="ARBA00022989"/>
    </source>
</evidence>